<gene>
    <name evidence="8" type="primary">ENT1</name>
    <name evidence="8" type="ORF">AURANDRAFT_64726</name>
</gene>
<evidence type="ECO:0000256" key="7">
    <source>
        <dbReference type="SAM" id="Phobius"/>
    </source>
</evidence>
<evidence type="ECO:0000256" key="2">
    <source>
        <dbReference type="ARBA" id="ARBA00007965"/>
    </source>
</evidence>
<dbReference type="InterPro" id="IPR002259">
    <property type="entry name" value="Eqnu_transpt"/>
</dbReference>
<dbReference type="GeneID" id="20224967"/>
<name>F0YB86_AURAN</name>
<evidence type="ECO:0000256" key="1">
    <source>
        <dbReference type="ARBA" id="ARBA00004141"/>
    </source>
</evidence>
<sequence>MASPSKALPLACTFVIGCASLFSWNAVITISSYWKTRFCGSLFETSFESVFAVTYQLTSLASNVYALRASQELSVRSRIVPTQWALVGVFAAFAVLALAPGAPERAVFAPVTLLGVALCGSLSQFLCAAVFGLAAALQGGFNAANMAGQAVGGVIPALIVVATVLSEGAAKPAADDGGDDGGCVAPRVDGGAVGYFVAAAGLFVVSIFAFRILERQEVFLASSLATKDEPDDEAGLQASLMGVDAEPSIQAPAAKAAPGDLGALGALAREIRVPAAAVFLVFACTLAPFPALTALARAEGHADDDGGDGDLFRALFVPLLFLEFNVFDFLGRASAGVVKSPGARALLFAAVARFAFVPLIALGTLSGGAGGAPGLRSSAAPFAVMAPFALSNGLVATLAMGEAPQLVAPHKRELAGNVMCLFLTLGLTAGSALSFALLALLPRQKEHKSTPRRALELDLDEVLSEELGFDFVAAHSGTEQRFDHGYARATYDRDASVDVDAVDELLVERALLRQCRDFEAADGIHAQLRRLGVEVDDRRKTWASRRSAPSRFRPSRYAFAGDAAGLDRALLRTVTRILARRSKAQYQKDWVVADHYRDELRVNHGVIVDDRTKRWSVGSGYSTRDDPRRP</sequence>
<feature type="transmembrane region" description="Helical" evidence="7">
    <location>
        <begin position="379"/>
        <end position="399"/>
    </location>
</feature>
<evidence type="ECO:0000256" key="4">
    <source>
        <dbReference type="ARBA" id="ARBA00022692"/>
    </source>
</evidence>
<feature type="transmembrane region" description="Helical" evidence="7">
    <location>
        <begin position="111"/>
        <end position="134"/>
    </location>
</feature>
<keyword evidence="4 7" id="KW-0812">Transmembrane</keyword>
<dbReference type="InParanoid" id="F0YB86"/>
<reference evidence="8 9" key="1">
    <citation type="journal article" date="2011" name="Proc. Natl. Acad. Sci. U.S.A.">
        <title>Niche of harmful alga Aureococcus anophagefferens revealed through ecogenomics.</title>
        <authorList>
            <person name="Gobler C.J."/>
            <person name="Berry D.L."/>
            <person name="Dyhrman S.T."/>
            <person name="Wilhelm S.W."/>
            <person name="Salamov A."/>
            <person name="Lobanov A.V."/>
            <person name="Zhang Y."/>
            <person name="Collier J.L."/>
            <person name="Wurch L.L."/>
            <person name="Kustka A.B."/>
            <person name="Dill B.D."/>
            <person name="Shah M."/>
            <person name="VerBerkmoes N.C."/>
            <person name="Kuo A."/>
            <person name="Terry A."/>
            <person name="Pangilinan J."/>
            <person name="Lindquist E.A."/>
            <person name="Lucas S."/>
            <person name="Paulsen I.T."/>
            <person name="Hattenrath-Lehmann T.K."/>
            <person name="Talmage S.C."/>
            <person name="Walker E.A."/>
            <person name="Koch F."/>
            <person name="Burson A.M."/>
            <person name="Marcoval M.A."/>
            <person name="Tang Y.Z."/>
            <person name="Lecleir G.R."/>
            <person name="Coyne K.J."/>
            <person name="Berg G.M."/>
            <person name="Bertrand E.M."/>
            <person name="Saito M.A."/>
            <person name="Gladyshev V.N."/>
            <person name="Grigoriev I.V."/>
        </authorList>
    </citation>
    <scope>NUCLEOTIDE SEQUENCE [LARGE SCALE GENOMIC DNA]</scope>
    <source>
        <strain evidence="9">CCMP 1984</strain>
    </source>
</reference>
<feature type="transmembrane region" description="Helical" evidence="7">
    <location>
        <begin position="7"/>
        <end position="30"/>
    </location>
</feature>
<dbReference type="eggNOG" id="KOG1479">
    <property type="taxonomic scope" value="Eukaryota"/>
</dbReference>
<keyword evidence="6 7" id="KW-0472">Membrane</keyword>
<dbReference type="GO" id="GO:0015205">
    <property type="term" value="F:nucleobase transmembrane transporter activity"/>
    <property type="evidence" value="ECO:0007669"/>
    <property type="project" value="TreeGrafter"/>
</dbReference>
<keyword evidence="5 7" id="KW-1133">Transmembrane helix</keyword>
<comment type="similarity">
    <text evidence="2">Belongs to the SLC29A/ENT transporter (TC 2.A.57) family.</text>
</comment>
<dbReference type="PRINTS" id="PR01130">
    <property type="entry name" value="DERENTRNSPRT"/>
</dbReference>
<dbReference type="PROSITE" id="PS51257">
    <property type="entry name" value="PROKAR_LIPOPROTEIN"/>
    <property type="match status" value="1"/>
</dbReference>
<evidence type="ECO:0000313" key="9">
    <source>
        <dbReference type="Proteomes" id="UP000002729"/>
    </source>
</evidence>
<evidence type="ECO:0000313" key="8">
    <source>
        <dbReference type="EMBL" id="EGB07732.1"/>
    </source>
</evidence>
<dbReference type="GO" id="GO:0006418">
    <property type="term" value="P:tRNA aminoacylation for protein translation"/>
    <property type="evidence" value="ECO:0007669"/>
    <property type="project" value="InterPro"/>
</dbReference>
<evidence type="ECO:0000256" key="5">
    <source>
        <dbReference type="ARBA" id="ARBA00022989"/>
    </source>
</evidence>
<keyword evidence="9" id="KW-1185">Reference proteome</keyword>
<keyword evidence="3" id="KW-0813">Transport</keyword>
<dbReference type="PANTHER" id="PTHR10332:SF88">
    <property type="entry name" value="EQUILIBRATIVE NUCLEOSIDE TRANSPORTER 1, ISOFORM A"/>
    <property type="match status" value="1"/>
</dbReference>
<accession>F0YB86</accession>
<evidence type="ECO:0000256" key="3">
    <source>
        <dbReference type="ARBA" id="ARBA00022448"/>
    </source>
</evidence>
<feature type="transmembrane region" description="Helical" evidence="7">
    <location>
        <begin position="273"/>
        <end position="291"/>
    </location>
</feature>
<dbReference type="Pfam" id="PF01733">
    <property type="entry name" value="Nucleoside_tran"/>
    <property type="match status" value="1"/>
</dbReference>
<dbReference type="RefSeq" id="XP_009037718.1">
    <property type="nucleotide sequence ID" value="XM_009039470.1"/>
</dbReference>
<dbReference type="Proteomes" id="UP000002729">
    <property type="component" value="Unassembled WGS sequence"/>
</dbReference>
<dbReference type="EMBL" id="GL833130">
    <property type="protein sequence ID" value="EGB07732.1"/>
    <property type="molecule type" value="Genomic_DNA"/>
</dbReference>
<dbReference type="SUPFAM" id="SSF47323">
    <property type="entry name" value="Anticodon-binding domain of a subclass of class I aminoacyl-tRNA synthetases"/>
    <property type="match status" value="1"/>
</dbReference>
<dbReference type="PANTHER" id="PTHR10332">
    <property type="entry name" value="EQUILIBRATIVE NUCLEOSIDE TRANSPORTER"/>
    <property type="match status" value="1"/>
</dbReference>
<dbReference type="Gene3D" id="1.20.120.1910">
    <property type="entry name" value="Cysteine-tRNA ligase, C-terminal anti-codon recognition domain"/>
    <property type="match status" value="1"/>
</dbReference>
<feature type="transmembrane region" description="Helical" evidence="7">
    <location>
        <begin position="146"/>
        <end position="165"/>
    </location>
</feature>
<feature type="transmembrane region" description="Helical" evidence="7">
    <location>
        <begin position="343"/>
        <end position="367"/>
    </location>
</feature>
<dbReference type="InterPro" id="IPR009080">
    <property type="entry name" value="tRNAsynth_Ia_anticodon-bd"/>
</dbReference>
<comment type="subcellular location">
    <subcellularLocation>
        <location evidence="1">Membrane</location>
        <topology evidence="1">Multi-pass membrane protein</topology>
    </subcellularLocation>
</comment>
<dbReference type="AlphaFoldDB" id="F0YB86"/>
<feature type="transmembrane region" description="Helical" evidence="7">
    <location>
        <begin position="50"/>
        <end position="67"/>
    </location>
</feature>
<dbReference type="KEGG" id="aaf:AURANDRAFT_64726"/>
<feature type="transmembrane region" description="Helical" evidence="7">
    <location>
        <begin position="192"/>
        <end position="213"/>
    </location>
</feature>
<protein>
    <submittedName>
        <fullName evidence="8">Uncharacterized protein ENT1</fullName>
    </submittedName>
</protein>
<organism evidence="9">
    <name type="scientific">Aureococcus anophagefferens</name>
    <name type="common">Harmful bloom alga</name>
    <dbReference type="NCBI Taxonomy" id="44056"/>
    <lineage>
        <taxon>Eukaryota</taxon>
        <taxon>Sar</taxon>
        <taxon>Stramenopiles</taxon>
        <taxon>Ochrophyta</taxon>
        <taxon>Pelagophyceae</taxon>
        <taxon>Pelagomonadales</taxon>
        <taxon>Pelagomonadaceae</taxon>
        <taxon>Aureococcus</taxon>
    </lineage>
</organism>
<feature type="transmembrane region" description="Helical" evidence="7">
    <location>
        <begin position="79"/>
        <end position="99"/>
    </location>
</feature>
<dbReference type="OrthoDB" id="10261753at2759"/>
<dbReference type="GO" id="GO:0004812">
    <property type="term" value="F:aminoacyl-tRNA ligase activity"/>
    <property type="evidence" value="ECO:0007669"/>
    <property type="project" value="InterPro"/>
</dbReference>
<dbReference type="GO" id="GO:0034257">
    <property type="term" value="F:nicotinamide riboside transmembrane transporter activity"/>
    <property type="evidence" value="ECO:0007669"/>
    <property type="project" value="TreeGrafter"/>
</dbReference>
<proteinExistence type="inferred from homology"/>
<dbReference type="GO" id="GO:0005524">
    <property type="term" value="F:ATP binding"/>
    <property type="evidence" value="ECO:0007669"/>
    <property type="project" value="InterPro"/>
</dbReference>
<dbReference type="GO" id="GO:0005886">
    <property type="term" value="C:plasma membrane"/>
    <property type="evidence" value="ECO:0007669"/>
    <property type="project" value="TreeGrafter"/>
</dbReference>
<feature type="transmembrane region" description="Helical" evidence="7">
    <location>
        <begin position="420"/>
        <end position="441"/>
    </location>
</feature>
<feature type="transmembrane region" description="Helical" evidence="7">
    <location>
        <begin position="311"/>
        <end position="331"/>
    </location>
</feature>
<evidence type="ECO:0000256" key="6">
    <source>
        <dbReference type="ARBA" id="ARBA00023136"/>
    </source>
</evidence>